<dbReference type="GeneID" id="20314541"/>
<feature type="region of interest" description="Disordered" evidence="1">
    <location>
        <begin position="92"/>
        <end position="144"/>
    </location>
</feature>
<accession>A0A075A6D0</accession>
<sequence length="253" mass="27600">MLMEGTIEKFRVGTRLRLLSRSDHLTKMVCLTRCDFVVSSLHRSDDERCGSLISAHIETYLPGTIPLLLRLQRGQLCLGQLPGQLLHTQPASCSRAPATGHQAPAAHLRRTDPTANGGATLRPTPTKRVPSTAASRGRTWSGQTSGPIPAVLNPLIASWRSAGLEPSLFSYDCNVASCASGSYRASSSTLNRPVARAHPQLGTKRRLHTFDELIRQQMVARHSVQPQQSAFHQLLQAGEEHGRVRPQAPSRPS</sequence>
<reference evidence="2 3" key="1">
    <citation type="submission" date="2013-11" db="EMBL/GenBank/DDBJ databases">
        <title>Opisthorchis viverrini - life in the bile duct.</title>
        <authorList>
            <person name="Young N.D."/>
            <person name="Nagarajan N."/>
            <person name="Lin S.J."/>
            <person name="Korhonen P.K."/>
            <person name="Jex A.R."/>
            <person name="Hall R.S."/>
            <person name="Safavi-Hemami H."/>
            <person name="Kaewkong W."/>
            <person name="Bertrand D."/>
            <person name="Gao S."/>
            <person name="Seet Q."/>
            <person name="Wongkham S."/>
            <person name="Teh B.T."/>
            <person name="Wongkham C."/>
            <person name="Intapan P.M."/>
            <person name="Maleewong W."/>
            <person name="Yang X."/>
            <person name="Hu M."/>
            <person name="Wang Z."/>
            <person name="Hofmann A."/>
            <person name="Sternberg P.W."/>
            <person name="Tan P."/>
            <person name="Wang J."/>
            <person name="Gasser R.B."/>
        </authorList>
    </citation>
    <scope>NUCLEOTIDE SEQUENCE [LARGE SCALE GENOMIC DNA]</scope>
</reference>
<evidence type="ECO:0000256" key="1">
    <source>
        <dbReference type="SAM" id="MobiDB-lite"/>
    </source>
</evidence>
<evidence type="ECO:0000313" key="3">
    <source>
        <dbReference type="Proteomes" id="UP000054324"/>
    </source>
</evidence>
<protein>
    <submittedName>
        <fullName evidence="2">Uncharacterized protein</fullName>
    </submittedName>
</protein>
<proteinExistence type="predicted"/>
<dbReference type="RefSeq" id="XP_009162362.1">
    <property type="nucleotide sequence ID" value="XM_009164098.1"/>
</dbReference>
<dbReference type="AlphaFoldDB" id="A0A075A6D0"/>
<dbReference type="CTD" id="20314541"/>
<keyword evidence="3" id="KW-1185">Reference proteome</keyword>
<gene>
    <name evidence="2" type="ORF">T265_00353</name>
</gene>
<dbReference type="EMBL" id="KL596621">
    <property type="protein sequence ID" value="KER33917.1"/>
    <property type="molecule type" value="Genomic_DNA"/>
</dbReference>
<feature type="compositionally biased region" description="Polar residues" evidence="1">
    <location>
        <begin position="132"/>
        <end position="144"/>
    </location>
</feature>
<evidence type="ECO:0000313" key="2">
    <source>
        <dbReference type="EMBL" id="KER33917.1"/>
    </source>
</evidence>
<organism evidence="2 3">
    <name type="scientific">Opisthorchis viverrini</name>
    <name type="common">Southeast Asian liver fluke</name>
    <dbReference type="NCBI Taxonomy" id="6198"/>
    <lineage>
        <taxon>Eukaryota</taxon>
        <taxon>Metazoa</taxon>
        <taxon>Spiralia</taxon>
        <taxon>Lophotrochozoa</taxon>
        <taxon>Platyhelminthes</taxon>
        <taxon>Trematoda</taxon>
        <taxon>Digenea</taxon>
        <taxon>Opisthorchiida</taxon>
        <taxon>Opisthorchiata</taxon>
        <taxon>Opisthorchiidae</taxon>
        <taxon>Opisthorchis</taxon>
    </lineage>
</organism>
<dbReference type="Proteomes" id="UP000054324">
    <property type="component" value="Unassembled WGS sequence"/>
</dbReference>
<name>A0A075A6D0_OPIVI</name>
<dbReference type="KEGG" id="ovi:T265_00353"/>